<keyword evidence="5 7" id="KW-1133">Transmembrane helix</keyword>
<dbReference type="Gene3D" id="3.40.190.10">
    <property type="entry name" value="Periplasmic binding protein-like II"/>
    <property type="match status" value="1"/>
</dbReference>
<dbReference type="InterPro" id="IPR035906">
    <property type="entry name" value="MetI-like_sf"/>
</dbReference>
<proteinExistence type="inferred from homology"/>
<feature type="transmembrane region" description="Helical" evidence="7">
    <location>
        <begin position="532"/>
        <end position="552"/>
    </location>
</feature>
<name>A0ABU0IRF9_9CAUL</name>
<evidence type="ECO:0000256" key="3">
    <source>
        <dbReference type="ARBA" id="ARBA00022475"/>
    </source>
</evidence>
<dbReference type="Pfam" id="PF00528">
    <property type="entry name" value="BPD_transp_1"/>
    <property type="match status" value="1"/>
</dbReference>
<comment type="caution">
    <text evidence="9">The sequence shown here is derived from an EMBL/GenBank/DDBJ whole genome shotgun (WGS) entry which is preliminary data.</text>
</comment>
<feature type="transmembrane region" description="Helical" evidence="7">
    <location>
        <begin position="703"/>
        <end position="722"/>
    </location>
</feature>
<dbReference type="InterPro" id="IPR000914">
    <property type="entry name" value="SBP_5_dom"/>
</dbReference>
<keyword evidence="6 7" id="KW-0472">Membrane</keyword>
<dbReference type="SUPFAM" id="SSF53850">
    <property type="entry name" value="Periplasmic binding protein-like II"/>
    <property type="match status" value="1"/>
</dbReference>
<dbReference type="CDD" id="cd06261">
    <property type="entry name" value="TM_PBP2"/>
    <property type="match status" value="1"/>
</dbReference>
<keyword evidence="3" id="KW-1003">Cell membrane</keyword>
<evidence type="ECO:0000256" key="2">
    <source>
        <dbReference type="ARBA" id="ARBA00022448"/>
    </source>
</evidence>
<dbReference type="InterPro" id="IPR000515">
    <property type="entry name" value="MetI-like"/>
</dbReference>
<keyword evidence="4 7" id="KW-0812">Transmembrane</keyword>
<organism evidence="9 10">
    <name type="scientific">Caulobacter ginsengisoli</name>
    <dbReference type="NCBI Taxonomy" id="400775"/>
    <lineage>
        <taxon>Bacteria</taxon>
        <taxon>Pseudomonadati</taxon>
        <taxon>Pseudomonadota</taxon>
        <taxon>Alphaproteobacteria</taxon>
        <taxon>Caulobacterales</taxon>
        <taxon>Caulobacteraceae</taxon>
        <taxon>Caulobacter</taxon>
    </lineage>
</organism>
<evidence type="ECO:0000313" key="10">
    <source>
        <dbReference type="Proteomes" id="UP001228905"/>
    </source>
</evidence>
<accession>A0ABU0IRF9</accession>
<dbReference type="SUPFAM" id="SSF161098">
    <property type="entry name" value="MetI-like"/>
    <property type="match status" value="1"/>
</dbReference>
<dbReference type="PROSITE" id="PS50928">
    <property type="entry name" value="ABC_TM1"/>
    <property type="match status" value="1"/>
</dbReference>
<evidence type="ECO:0000313" key="9">
    <source>
        <dbReference type="EMBL" id="MDQ0464598.1"/>
    </source>
</evidence>
<dbReference type="PANTHER" id="PTHR43163">
    <property type="entry name" value="DIPEPTIDE TRANSPORT SYSTEM PERMEASE PROTEIN DPPB-RELATED"/>
    <property type="match status" value="1"/>
</dbReference>
<keyword evidence="2 7" id="KW-0813">Transport</keyword>
<sequence>MAALLLIFAGHAAAQPPPTTLRLGMQLEPPNLDPTAGAAAAIDEAVTGNVFESLVRIGRDGQVAPALAESWEISPDGLIYLFHLRRNVRFHDGAPFDASVVKFSLDRARAENSANAQKAYFDPIDRVEILDPLTVRLVLKRPSSSLIYVLAWGDAAMVSPASVAHDDTNPIGTGPFRFAGWRRGESITLEANPAYWGAKPRTQRIVLKFIADPTAAFAAIRAGDLDAYPGFPAPENLPELAKDPRFRVVVGSTEGETILALNNARPPFNDIRVRRALAYAIDRKAIIDGAMFGYGQPIGSHYPPQNPGYVDLTGRYPHDVAKAKALLAEAGYASGLDVTLKLPPPSYARRSGEIIAAQLAAAGVRVRIENLEWAQWLDQVLKNHSFDMTIVSHTEPMDYDIYGRDYYFGYRSADFDALLKRLDAAVLPTERNAILGDIQRKLAEDSPNVFLFELPKLGVYDARLRGYWVDAPVQASEAVDLYFEGAGAAAGPAAAQAKAGGFWGWLALAGLGALVVAGVWKLGARYVAGRAVALGLTFLAATIIVFLLIQILPGDPAAYMMGLNANPQAVAALRSQMGLDQPATARYLAWLVGMLHGDLGTSYTYHVPVAGLIGERLQVSLALALIAMALSIAVALPIGILAAARRGKASDVVSMGLAQIGVALPNFWFAMLLVLVFSVGLRWLPSGGFPGWDAGLVPGLRALVLPAIALALPQAAILARVLRSALIETLGEDYVRTARAKGLSPTQALVRHALRNAMIPALTILGLQFPFLLAGSVIVENVFFLPGLGRLVFQAITQRDLIVVQGVVILLVFLVVAVTFLIDLGYAAIDPRLRTRRS</sequence>
<comment type="subcellular location">
    <subcellularLocation>
        <location evidence="1 7">Cell membrane</location>
        <topology evidence="1 7">Multi-pass membrane protein</topology>
    </subcellularLocation>
</comment>
<dbReference type="CDD" id="cd08494">
    <property type="entry name" value="PBP2_NikA_DppA_OppA_like_6"/>
    <property type="match status" value="1"/>
</dbReference>
<dbReference type="Gene3D" id="3.10.105.10">
    <property type="entry name" value="Dipeptide-binding Protein, Domain 3"/>
    <property type="match status" value="1"/>
</dbReference>
<dbReference type="Pfam" id="PF19300">
    <property type="entry name" value="BPD_transp_1_N"/>
    <property type="match status" value="1"/>
</dbReference>
<feature type="transmembrane region" description="Helical" evidence="7">
    <location>
        <begin position="502"/>
        <end position="520"/>
    </location>
</feature>
<dbReference type="RefSeq" id="WP_307349391.1">
    <property type="nucleotide sequence ID" value="NZ_JAUSVS010000004.1"/>
</dbReference>
<feature type="transmembrane region" description="Helical" evidence="7">
    <location>
        <begin position="761"/>
        <end position="784"/>
    </location>
</feature>
<dbReference type="PANTHER" id="PTHR43163:SF6">
    <property type="entry name" value="DIPEPTIDE TRANSPORT SYSTEM PERMEASE PROTEIN DPPB-RELATED"/>
    <property type="match status" value="1"/>
</dbReference>
<evidence type="ECO:0000256" key="5">
    <source>
        <dbReference type="ARBA" id="ARBA00022989"/>
    </source>
</evidence>
<feature type="transmembrane region" description="Helical" evidence="7">
    <location>
        <begin position="804"/>
        <end position="829"/>
    </location>
</feature>
<evidence type="ECO:0000256" key="4">
    <source>
        <dbReference type="ARBA" id="ARBA00022692"/>
    </source>
</evidence>
<evidence type="ECO:0000256" key="6">
    <source>
        <dbReference type="ARBA" id="ARBA00023136"/>
    </source>
</evidence>
<dbReference type="Gene3D" id="1.10.3720.10">
    <property type="entry name" value="MetI-like"/>
    <property type="match status" value="1"/>
</dbReference>
<feature type="transmembrane region" description="Helical" evidence="7">
    <location>
        <begin position="621"/>
        <end position="644"/>
    </location>
</feature>
<dbReference type="InterPro" id="IPR045621">
    <property type="entry name" value="BPD_transp_1_N"/>
</dbReference>
<gene>
    <name evidence="9" type="ORF">QO010_002382</name>
</gene>
<evidence type="ECO:0000256" key="7">
    <source>
        <dbReference type="RuleBase" id="RU363032"/>
    </source>
</evidence>
<reference evidence="9 10" key="1">
    <citation type="submission" date="2023-07" db="EMBL/GenBank/DDBJ databases">
        <title>Genomic Encyclopedia of Type Strains, Phase IV (KMG-IV): sequencing the most valuable type-strain genomes for metagenomic binning, comparative biology and taxonomic classification.</title>
        <authorList>
            <person name="Goeker M."/>
        </authorList>
    </citation>
    <scope>NUCLEOTIDE SEQUENCE [LARGE SCALE GENOMIC DNA]</scope>
    <source>
        <strain evidence="9 10">DSM 18695</strain>
    </source>
</reference>
<feature type="domain" description="ABC transmembrane type-1" evidence="8">
    <location>
        <begin position="617"/>
        <end position="820"/>
    </location>
</feature>
<dbReference type="Pfam" id="PF00496">
    <property type="entry name" value="SBP_bac_5"/>
    <property type="match status" value="1"/>
</dbReference>
<comment type="similarity">
    <text evidence="7">Belongs to the binding-protein-dependent transport system permease family.</text>
</comment>
<feature type="transmembrane region" description="Helical" evidence="7">
    <location>
        <begin position="656"/>
        <end position="683"/>
    </location>
</feature>
<dbReference type="Proteomes" id="UP001228905">
    <property type="component" value="Unassembled WGS sequence"/>
</dbReference>
<evidence type="ECO:0000259" key="8">
    <source>
        <dbReference type="PROSITE" id="PS50928"/>
    </source>
</evidence>
<protein>
    <submittedName>
        <fullName evidence="9">ABC-type dipeptide/oligopeptide/nickel transport system permease component/ABC-type transport system substrate-binding protein</fullName>
    </submittedName>
</protein>
<evidence type="ECO:0000256" key="1">
    <source>
        <dbReference type="ARBA" id="ARBA00004651"/>
    </source>
</evidence>
<keyword evidence="10" id="KW-1185">Reference proteome</keyword>
<dbReference type="EMBL" id="JAUSVS010000004">
    <property type="protein sequence ID" value="MDQ0464598.1"/>
    <property type="molecule type" value="Genomic_DNA"/>
</dbReference>